<keyword evidence="1" id="KW-0732">Signal</keyword>
<dbReference type="AlphaFoldDB" id="A0AAD7YCP2"/>
<evidence type="ECO:0000313" key="3">
    <source>
        <dbReference type="Proteomes" id="UP001231518"/>
    </source>
</evidence>
<dbReference type="Pfam" id="PF15868">
    <property type="entry name" value="MBF2"/>
    <property type="match status" value="1"/>
</dbReference>
<dbReference type="PANTHER" id="PTHR37685:SF1">
    <property type="entry name" value="GEO11136P1-RELATED"/>
    <property type="match status" value="1"/>
</dbReference>
<proteinExistence type="predicted"/>
<keyword evidence="3" id="KW-1185">Reference proteome</keyword>
<comment type="caution">
    <text evidence="2">The sequence shown here is derived from an EMBL/GenBank/DDBJ whole genome shotgun (WGS) entry which is preliminary data.</text>
</comment>
<accession>A0AAD7YCP2</accession>
<dbReference type="EMBL" id="JARGEI010000023">
    <property type="protein sequence ID" value="KAJ8710146.1"/>
    <property type="molecule type" value="Genomic_DNA"/>
</dbReference>
<dbReference type="Proteomes" id="UP001231518">
    <property type="component" value="Chromosome 23"/>
</dbReference>
<name>A0AAD7YCP2_MYTSE</name>
<feature type="signal peptide" evidence="1">
    <location>
        <begin position="1"/>
        <end position="34"/>
    </location>
</feature>
<reference evidence="2" key="1">
    <citation type="submission" date="2023-03" db="EMBL/GenBank/DDBJ databases">
        <title>Chromosome-level genomes of two armyworms, Mythimna separata and Mythimna loreyi, provide insights into the biosynthesis and reception of sex pheromones.</title>
        <authorList>
            <person name="Zhao H."/>
        </authorList>
    </citation>
    <scope>NUCLEOTIDE SEQUENCE</scope>
    <source>
        <strain evidence="2">BeijingLab</strain>
        <tissue evidence="2">Pupa</tissue>
    </source>
</reference>
<feature type="chain" id="PRO_5042283908" evidence="1">
    <location>
        <begin position="35"/>
        <end position="166"/>
    </location>
</feature>
<protein>
    <submittedName>
        <fullName evidence="2">Uncharacterized protein</fullName>
    </submittedName>
</protein>
<evidence type="ECO:0000256" key="1">
    <source>
        <dbReference type="SAM" id="SignalP"/>
    </source>
</evidence>
<gene>
    <name evidence="2" type="ORF">PYW07_009512</name>
</gene>
<sequence length="166" mass="18012">MEVNIKFGGSSRRKINKMNRLCIALLLAVVTASAVSNIEPEVPDLPLVAEPEDSELDQNGLPMETVPESRDNLNVGTIGATDRLMARTTHRAAASSFIQYDEDITIRGIEHTRITAIRVNKVGNSQNGRPSIKAGGLGFNFVTLGFQGLRNQGFEYTIDVHSSVGC</sequence>
<dbReference type="InterPro" id="IPR031734">
    <property type="entry name" value="MBF2"/>
</dbReference>
<evidence type="ECO:0000313" key="2">
    <source>
        <dbReference type="EMBL" id="KAJ8710146.1"/>
    </source>
</evidence>
<organism evidence="2 3">
    <name type="scientific">Mythimna separata</name>
    <name type="common">Oriental armyworm</name>
    <name type="synonym">Pseudaletia separata</name>
    <dbReference type="NCBI Taxonomy" id="271217"/>
    <lineage>
        <taxon>Eukaryota</taxon>
        <taxon>Metazoa</taxon>
        <taxon>Ecdysozoa</taxon>
        <taxon>Arthropoda</taxon>
        <taxon>Hexapoda</taxon>
        <taxon>Insecta</taxon>
        <taxon>Pterygota</taxon>
        <taxon>Neoptera</taxon>
        <taxon>Endopterygota</taxon>
        <taxon>Lepidoptera</taxon>
        <taxon>Glossata</taxon>
        <taxon>Ditrysia</taxon>
        <taxon>Noctuoidea</taxon>
        <taxon>Noctuidae</taxon>
        <taxon>Noctuinae</taxon>
        <taxon>Hadenini</taxon>
        <taxon>Mythimna</taxon>
    </lineage>
</organism>
<dbReference type="PANTHER" id="PTHR37685">
    <property type="entry name" value="GEO11136P1-RELATED"/>
    <property type="match status" value="1"/>
</dbReference>